<dbReference type="InterPro" id="IPR002935">
    <property type="entry name" value="SAM_O-MeTrfase"/>
</dbReference>
<dbReference type="PANTHER" id="PTHR43167:SF1">
    <property type="entry name" value="PUTATIVE (AFU_ORTHOLOGUE AFUA_6G01830)-RELATED"/>
    <property type="match status" value="1"/>
</dbReference>
<dbReference type="EMBL" id="JBHUEY010000001">
    <property type="protein sequence ID" value="MFD1783873.1"/>
    <property type="molecule type" value="Genomic_DNA"/>
</dbReference>
<dbReference type="PANTHER" id="PTHR43167">
    <property type="entry name" value="PUTATIVE (AFU_ORTHOLOGUE AFUA_6G01830)-RELATED"/>
    <property type="match status" value="1"/>
</dbReference>
<dbReference type="GO" id="GO:0032259">
    <property type="term" value="P:methylation"/>
    <property type="evidence" value="ECO:0007669"/>
    <property type="project" value="UniProtKB-KW"/>
</dbReference>
<reference evidence="5" key="1">
    <citation type="journal article" date="2019" name="Int. J. Syst. Evol. Microbiol.">
        <title>The Global Catalogue of Microorganisms (GCM) 10K type strain sequencing project: providing services to taxonomists for standard genome sequencing and annotation.</title>
        <authorList>
            <consortium name="The Broad Institute Genomics Platform"/>
            <consortium name="The Broad Institute Genome Sequencing Center for Infectious Disease"/>
            <person name="Wu L."/>
            <person name="Ma J."/>
        </authorList>
    </citation>
    <scope>NUCLEOTIDE SEQUENCE [LARGE SCALE GENOMIC DNA]</scope>
    <source>
        <strain evidence="5">DFY28</strain>
    </source>
</reference>
<organism evidence="4 5">
    <name type="scientific">Phenylobacterium terrae</name>
    <dbReference type="NCBI Taxonomy" id="2665495"/>
    <lineage>
        <taxon>Bacteria</taxon>
        <taxon>Pseudomonadati</taxon>
        <taxon>Pseudomonadota</taxon>
        <taxon>Alphaproteobacteria</taxon>
        <taxon>Caulobacterales</taxon>
        <taxon>Caulobacteraceae</taxon>
        <taxon>Phenylobacterium</taxon>
    </lineage>
</organism>
<accession>A0ABW4N1F0</accession>
<name>A0ABW4N1F0_9CAUL</name>
<evidence type="ECO:0000256" key="3">
    <source>
        <dbReference type="ARBA" id="ARBA00022691"/>
    </source>
</evidence>
<dbReference type="Pfam" id="PF13578">
    <property type="entry name" value="Methyltransf_24"/>
    <property type="match status" value="1"/>
</dbReference>
<dbReference type="CDD" id="cd02440">
    <property type="entry name" value="AdoMet_MTases"/>
    <property type="match status" value="1"/>
</dbReference>
<dbReference type="EC" id="2.1.1.-" evidence="4"/>
<evidence type="ECO:0000256" key="2">
    <source>
        <dbReference type="ARBA" id="ARBA00022679"/>
    </source>
</evidence>
<dbReference type="SUPFAM" id="SSF53335">
    <property type="entry name" value="S-adenosyl-L-methionine-dependent methyltransferases"/>
    <property type="match status" value="1"/>
</dbReference>
<keyword evidence="2 4" id="KW-0808">Transferase</keyword>
<protein>
    <submittedName>
        <fullName evidence="4">O-methyltransferase</fullName>
        <ecNumber evidence="4">2.1.1.-</ecNumber>
    </submittedName>
</protein>
<comment type="caution">
    <text evidence="4">The sequence shown here is derived from an EMBL/GenBank/DDBJ whole genome shotgun (WGS) entry which is preliminary data.</text>
</comment>
<evidence type="ECO:0000256" key="1">
    <source>
        <dbReference type="ARBA" id="ARBA00022603"/>
    </source>
</evidence>
<keyword evidence="5" id="KW-1185">Reference proteome</keyword>
<proteinExistence type="predicted"/>
<dbReference type="Proteomes" id="UP001597237">
    <property type="component" value="Unassembled WGS sequence"/>
</dbReference>
<dbReference type="PROSITE" id="PS51682">
    <property type="entry name" value="SAM_OMT_I"/>
    <property type="match status" value="1"/>
</dbReference>
<keyword evidence="1 4" id="KW-0489">Methyltransferase</keyword>
<dbReference type="InterPro" id="IPR029063">
    <property type="entry name" value="SAM-dependent_MTases_sf"/>
</dbReference>
<keyword evidence="3" id="KW-0949">S-adenosyl-L-methionine</keyword>
<gene>
    <name evidence="4" type="ORF">ACFSC0_10755</name>
</gene>
<dbReference type="Gene3D" id="3.40.50.150">
    <property type="entry name" value="Vaccinia Virus protein VP39"/>
    <property type="match status" value="1"/>
</dbReference>
<evidence type="ECO:0000313" key="4">
    <source>
        <dbReference type="EMBL" id="MFD1783873.1"/>
    </source>
</evidence>
<dbReference type="RefSeq" id="WP_377282935.1">
    <property type="nucleotide sequence ID" value="NZ_JBHRSI010000008.1"/>
</dbReference>
<dbReference type="GO" id="GO:0008168">
    <property type="term" value="F:methyltransferase activity"/>
    <property type="evidence" value="ECO:0007669"/>
    <property type="project" value="UniProtKB-KW"/>
</dbReference>
<sequence>MTLPADPKARAVAERLHARSAAQDAELAAYFGRRAREGTLDWTGLDAEAHRFMADKFVALEPDKAGFCAQVCRALRARTVVEVGTSYGVSTIHLADAVREVIRAAGGTGQVIATENEPAKAAAARAHWVEAGVSDLIELREGDLRETLKHLTGPVDFVLMDIWTEMARPAIELIGPRLRPGAVVIADNTAQFAAAYADYFAYVNDPANGLRTQTLPFANGLEFTVKC</sequence>
<evidence type="ECO:0000313" key="5">
    <source>
        <dbReference type="Proteomes" id="UP001597237"/>
    </source>
</evidence>